<dbReference type="AlphaFoldDB" id="A0A848HCX0"/>
<dbReference type="PANTHER" id="PTHR36507:SF1">
    <property type="entry name" value="BLL1555 PROTEIN"/>
    <property type="match status" value="1"/>
</dbReference>
<name>A0A848HCX0_9BURK</name>
<feature type="domain" description="EfeO-type cupredoxin-like" evidence="2">
    <location>
        <begin position="11"/>
        <end position="93"/>
    </location>
</feature>
<dbReference type="EMBL" id="JABBFX010000004">
    <property type="protein sequence ID" value="NML48277.1"/>
    <property type="molecule type" value="Genomic_DNA"/>
</dbReference>
<protein>
    <submittedName>
        <fullName evidence="3">Cupredoxin family copper-binding protein</fullName>
    </submittedName>
</protein>
<dbReference type="SUPFAM" id="SSF49503">
    <property type="entry name" value="Cupredoxins"/>
    <property type="match status" value="1"/>
</dbReference>
<reference evidence="3 4" key="1">
    <citation type="submission" date="2020-04" db="EMBL/GenBank/DDBJ databases">
        <title>Ramlibacter sp. G-1-2-2 isolated from soil.</title>
        <authorList>
            <person name="Dahal R.H."/>
        </authorList>
    </citation>
    <scope>NUCLEOTIDE SEQUENCE [LARGE SCALE GENOMIC DNA]</scope>
    <source>
        <strain evidence="3 4">G-1-2-2</strain>
    </source>
</reference>
<gene>
    <name evidence="3" type="ORF">HHL11_31300</name>
</gene>
<dbReference type="InterPro" id="IPR028096">
    <property type="entry name" value="EfeO_Cupredoxin"/>
</dbReference>
<dbReference type="InterPro" id="IPR035668">
    <property type="entry name" value="Amicyanin"/>
</dbReference>
<accession>A0A848HCX0</accession>
<dbReference type="GO" id="GO:0042597">
    <property type="term" value="C:periplasmic space"/>
    <property type="evidence" value="ECO:0007669"/>
    <property type="project" value="UniProtKB-SubCell"/>
</dbReference>
<dbReference type="Proteomes" id="UP000541185">
    <property type="component" value="Unassembled WGS sequence"/>
</dbReference>
<keyword evidence="4" id="KW-1185">Reference proteome</keyword>
<evidence type="ECO:0000313" key="3">
    <source>
        <dbReference type="EMBL" id="NML48277.1"/>
    </source>
</evidence>
<evidence type="ECO:0000256" key="1">
    <source>
        <dbReference type="ARBA" id="ARBA00004418"/>
    </source>
</evidence>
<dbReference type="InterPro" id="IPR052721">
    <property type="entry name" value="ET_Amicyanin"/>
</dbReference>
<dbReference type="CDD" id="cd13921">
    <property type="entry name" value="Amicyanin"/>
    <property type="match status" value="1"/>
</dbReference>
<dbReference type="InterPro" id="IPR008972">
    <property type="entry name" value="Cupredoxin"/>
</dbReference>
<comment type="subcellular location">
    <subcellularLocation>
        <location evidence="1">Periplasm</location>
    </subcellularLocation>
</comment>
<proteinExistence type="predicted"/>
<evidence type="ECO:0000313" key="4">
    <source>
        <dbReference type="Proteomes" id="UP000541185"/>
    </source>
</evidence>
<sequence length="95" mass="10126">MAALLALPGLAAAATHIVTIEGMQFQPAVRTVKSGDTVVWRNKDLVPHTATAAGKFDSKSMAPGGQWSWTAKAKGRQDYACTFHPTMKGSIVVRD</sequence>
<comment type="caution">
    <text evidence="3">The sequence shown here is derived from an EMBL/GenBank/DDBJ whole genome shotgun (WGS) entry which is preliminary data.</text>
</comment>
<organism evidence="3 4">
    <name type="scientific">Ramlibacter agri</name>
    <dbReference type="NCBI Taxonomy" id="2728837"/>
    <lineage>
        <taxon>Bacteria</taxon>
        <taxon>Pseudomonadati</taxon>
        <taxon>Pseudomonadota</taxon>
        <taxon>Betaproteobacteria</taxon>
        <taxon>Burkholderiales</taxon>
        <taxon>Comamonadaceae</taxon>
        <taxon>Ramlibacter</taxon>
    </lineage>
</organism>
<dbReference type="PANTHER" id="PTHR36507">
    <property type="entry name" value="BLL1555 PROTEIN"/>
    <property type="match status" value="1"/>
</dbReference>
<evidence type="ECO:0000259" key="2">
    <source>
        <dbReference type="Pfam" id="PF13473"/>
    </source>
</evidence>
<dbReference type="Gene3D" id="2.60.40.420">
    <property type="entry name" value="Cupredoxins - blue copper proteins"/>
    <property type="match status" value="1"/>
</dbReference>
<dbReference type="Pfam" id="PF13473">
    <property type="entry name" value="Cupredoxin_1"/>
    <property type="match status" value="1"/>
</dbReference>